<evidence type="ECO:0000313" key="3">
    <source>
        <dbReference type="EMBL" id="MBP1961793.1"/>
    </source>
</evidence>
<proteinExistence type="predicted"/>
<dbReference type="InterPro" id="IPR001296">
    <property type="entry name" value="Glyco_trans_1"/>
</dbReference>
<dbReference type="Gene3D" id="3.40.50.2000">
    <property type="entry name" value="Glycogen Phosphorylase B"/>
    <property type="match status" value="2"/>
</dbReference>
<dbReference type="SUPFAM" id="SSF48452">
    <property type="entry name" value="TPR-like"/>
    <property type="match status" value="1"/>
</dbReference>
<dbReference type="PANTHER" id="PTHR12526:SF630">
    <property type="entry name" value="GLYCOSYLTRANSFERASE"/>
    <property type="match status" value="1"/>
</dbReference>
<dbReference type="SUPFAM" id="SSF53756">
    <property type="entry name" value="UDP-Glycosyltransferase/glycogen phosphorylase"/>
    <property type="match status" value="1"/>
</dbReference>
<comment type="caution">
    <text evidence="3">The sequence shown here is derived from an EMBL/GenBank/DDBJ whole genome shotgun (WGS) entry which is preliminary data.</text>
</comment>
<keyword evidence="4" id="KW-1185">Reference proteome</keyword>
<reference evidence="3 4" key="1">
    <citation type="submission" date="2021-03" db="EMBL/GenBank/DDBJ databases">
        <title>Genomic Encyclopedia of Type Strains, Phase IV (KMG-IV): sequencing the most valuable type-strain genomes for metagenomic binning, comparative biology and taxonomic classification.</title>
        <authorList>
            <person name="Goeker M."/>
        </authorList>
    </citation>
    <scope>NUCLEOTIDE SEQUENCE [LARGE SCALE GENOMIC DNA]</scope>
    <source>
        <strain evidence="3 4">DSM 24950</strain>
    </source>
</reference>
<organism evidence="3 4">
    <name type="scientific">Paenibacillus aceris</name>
    <dbReference type="NCBI Taxonomy" id="869555"/>
    <lineage>
        <taxon>Bacteria</taxon>
        <taxon>Bacillati</taxon>
        <taxon>Bacillota</taxon>
        <taxon>Bacilli</taxon>
        <taxon>Bacillales</taxon>
        <taxon>Paenibacillaceae</taxon>
        <taxon>Paenibacillus</taxon>
    </lineage>
</organism>
<dbReference type="EMBL" id="JAGGKV010000002">
    <property type="protein sequence ID" value="MBP1961793.1"/>
    <property type="molecule type" value="Genomic_DNA"/>
</dbReference>
<feature type="domain" description="Glycosyl transferase family 1" evidence="1">
    <location>
        <begin position="304"/>
        <end position="464"/>
    </location>
</feature>
<gene>
    <name evidence="3" type="ORF">J2Z65_000991</name>
</gene>
<dbReference type="RefSeq" id="WP_209855780.1">
    <property type="nucleotide sequence ID" value="NZ_JAGGKV010000002.1"/>
</dbReference>
<evidence type="ECO:0000313" key="4">
    <source>
        <dbReference type="Proteomes" id="UP001519344"/>
    </source>
</evidence>
<dbReference type="Gene3D" id="1.25.40.10">
    <property type="entry name" value="Tetratricopeptide repeat domain"/>
    <property type="match status" value="1"/>
</dbReference>
<dbReference type="InterPro" id="IPR022622">
    <property type="entry name" value="DUF3492"/>
</dbReference>
<name>A0ABS4HT81_9BACL</name>
<dbReference type="InterPro" id="IPR011990">
    <property type="entry name" value="TPR-like_helical_dom_sf"/>
</dbReference>
<evidence type="ECO:0000259" key="1">
    <source>
        <dbReference type="Pfam" id="PF00534"/>
    </source>
</evidence>
<protein>
    <submittedName>
        <fullName evidence="3">Glycosyltransferase involved in cell wall biosynthesis</fullName>
    </submittedName>
</protein>
<dbReference type="Pfam" id="PF11997">
    <property type="entry name" value="DUF3492"/>
    <property type="match status" value="1"/>
</dbReference>
<dbReference type="InterPro" id="IPR047691">
    <property type="entry name" value="PelF-like"/>
</dbReference>
<accession>A0ABS4HT81</accession>
<evidence type="ECO:0000259" key="2">
    <source>
        <dbReference type="Pfam" id="PF11997"/>
    </source>
</evidence>
<dbReference type="Pfam" id="PF00534">
    <property type="entry name" value="Glycos_transf_1"/>
    <property type="match status" value="1"/>
</dbReference>
<dbReference type="Proteomes" id="UP001519344">
    <property type="component" value="Unassembled WGS sequence"/>
</dbReference>
<dbReference type="PANTHER" id="PTHR12526">
    <property type="entry name" value="GLYCOSYLTRANSFERASE"/>
    <property type="match status" value="1"/>
</dbReference>
<feature type="domain" description="DUF3492" evidence="2">
    <location>
        <begin position="7"/>
        <end position="279"/>
    </location>
</feature>
<dbReference type="NCBIfam" id="NF038011">
    <property type="entry name" value="PelF"/>
    <property type="match status" value="1"/>
</dbReference>
<sequence length="604" mass="68645">MDEKLVVMLSTEGTYPFHQGGVSTWCDILINKLKSVDYVIYSVIMDPFVTQKFKLPRETELVKMPLWGTEEPSEHLKTPFSKAYLAKKRTNAKTVKELFIPLFTDLIQEIVSLEKNPIQFGQTLLALYRYFQEYDFKQSFKNELTWDTYKKIIRETVDNPKNRFGQPDIYCLIQSIGWIYRFFNIVNTPVPKAHVSHASAAAFCGIPCVIAKLEHNTPFLLTEHGVYLREQYLSLAKRDYSSFLNTFLIRMIHTVTSMNYAYADQVSPVCHYNTRWERKFDVKPENIEVIYNGVDQRIFTEAPSVKNGSLTVVTVARIDPIKDILSLIRSADIVRKQIPDVKYVVYGSVSVPEYYEECLKLRDQLGLQQTFTFAGHTSNMAAAYQSGDVIVLSSISEAFPYSVVEAMMTAKPVVATDVGGIKEALSNTGILVTPFDVEGLAEGTLRLLQNPELREAMGKEGKERALNFFTLDKVLELHLKSYIKLAVGAKDIVDSRTVAEAAVTNQTPGIVKSIPVVELEASNDRVKMKLFMEKGYALLLNGFYREAIEQFRNAIAEHEESTSTPVLLLEIAFAYKQLGEHEQAINELEKYELLMQYIELIKPA</sequence>